<evidence type="ECO:0000313" key="2">
    <source>
        <dbReference type="Proteomes" id="UP000029736"/>
    </source>
</evidence>
<sequence length="77" mass="9291">MPTIHIIDSIKIMIYYDDHIPPHFHANYSEYEEVFLIETLETYAGRLPNKQRKKVLKWAGDHKDFLWGKWNQFNPNS</sequence>
<evidence type="ECO:0000313" key="1">
    <source>
        <dbReference type="EMBL" id="KGE84817.1"/>
    </source>
</evidence>
<protein>
    <recommendedName>
        <fullName evidence="3">Transcriptional regulator</fullName>
    </recommendedName>
</protein>
<gene>
    <name evidence="1" type="ORF">IX84_31660</name>
</gene>
<dbReference type="Proteomes" id="UP000029736">
    <property type="component" value="Unassembled WGS sequence"/>
</dbReference>
<comment type="caution">
    <text evidence="1">The sequence shown here is derived from an EMBL/GenBank/DDBJ whole genome shotgun (WGS) entry which is preliminary data.</text>
</comment>
<dbReference type="InterPro" id="IPR025427">
    <property type="entry name" value="DUF4160"/>
</dbReference>
<dbReference type="STRING" id="1524460.IX84_31660"/>
<dbReference type="EMBL" id="JPOS01000126">
    <property type="protein sequence ID" value="KGE84817.1"/>
    <property type="molecule type" value="Genomic_DNA"/>
</dbReference>
<dbReference type="AlphaFoldDB" id="A0A098S134"/>
<accession>A0A098S134</accession>
<keyword evidence="2" id="KW-1185">Reference proteome</keyword>
<proteinExistence type="predicted"/>
<organism evidence="1 2">
    <name type="scientific">Phaeodactylibacter xiamenensis</name>
    <dbReference type="NCBI Taxonomy" id="1524460"/>
    <lineage>
        <taxon>Bacteria</taxon>
        <taxon>Pseudomonadati</taxon>
        <taxon>Bacteroidota</taxon>
        <taxon>Saprospiria</taxon>
        <taxon>Saprospirales</taxon>
        <taxon>Haliscomenobacteraceae</taxon>
        <taxon>Phaeodactylibacter</taxon>
    </lineage>
</organism>
<dbReference type="OrthoDB" id="122670at2"/>
<name>A0A098S134_9BACT</name>
<evidence type="ECO:0008006" key="3">
    <source>
        <dbReference type="Google" id="ProtNLM"/>
    </source>
</evidence>
<dbReference type="Pfam" id="PF13711">
    <property type="entry name" value="DUF4160"/>
    <property type="match status" value="1"/>
</dbReference>
<reference evidence="1 2" key="1">
    <citation type="journal article" date="2014" name="Int. J. Syst. Evol. Microbiol.">
        <title>Phaeodactylibacter xiamenensis gen. nov., sp. nov., a member of the family Saprospiraceae isolated from the marine alga Phaeodactylum tricornutum.</title>
        <authorList>
            <person name="Chen Z.Jr."/>
            <person name="Lei X."/>
            <person name="Lai Q."/>
            <person name="Li Y."/>
            <person name="Zhang B."/>
            <person name="Zhang J."/>
            <person name="Zhang H."/>
            <person name="Yang L."/>
            <person name="Zheng W."/>
            <person name="Tian Y."/>
            <person name="Yu Z."/>
            <person name="Xu H.Jr."/>
            <person name="Zheng T."/>
        </authorList>
    </citation>
    <scope>NUCLEOTIDE SEQUENCE [LARGE SCALE GENOMIC DNA]</scope>
    <source>
        <strain evidence="1 2">KD52</strain>
    </source>
</reference>